<dbReference type="EMBL" id="QTUA01000001">
    <property type="protein sequence ID" value="REF32228.1"/>
    <property type="molecule type" value="Genomic_DNA"/>
</dbReference>
<dbReference type="AlphaFoldDB" id="A0A3D9US10"/>
<dbReference type="Gene3D" id="3.30.1460.10">
    <property type="match status" value="1"/>
</dbReference>
<name>A0A3D9US10_9MICO</name>
<accession>A0A3D9US10</accession>
<dbReference type="InterPro" id="IPR019660">
    <property type="entry name" value="Put_sensory_transdc_reg_YbjN"/>
</dbReference>
<comment type="caution">
    <text evidence="1">The sequence shown here is derived from an EMBL/GenBank/DDBJ whole genome shotgun (WGS) entry which is preliminary data.</text>
</comment>
<gene>
    <name evidence="1" type="ORF">DFJ65_3334</name>
</gene>
<evidence type="ECO:0000313" key="1">
    <source>
        <dbReference type="EMBL" id="REF32228.1"/>
    </source>
</evidence>
<dbReference type="RefSeq" id="WP_211308469.1">
    <property type="nucleotide sequence ID" value="NZ_QTUA01000001.1"/>
</dbReference>
<dbReference type="Proteomes" id="UP000256253">
    <property type="component" value="Unassembled WGS sequence"/>
</dbReference>
<sequence>MSGANRQQVGELIERVLGDNDLEWEPGVDDGEYVVTLPGEKKLKTVASLTVGDNDLRTTAFVVRQPDENHLEFYKFLLRRNLRLPGLAYAIDSSGDVYVTGRVPHTAVDETYLDNLLGALLHAADEPFNDLLVLGFLTSMKKEWDWRVSRGESTRNLEAFKHLLA</sequence>
<dbReference type="Pfam" id="PF10722">
    <property type="entry name" value="YbjN"/>
    <property type="match status" value="1"/>
</dbReference>
<organism evidence="1 2">
    <name type="scientific">Calidifontibacter indicus</name>
    <dbReference type="NCBI Taxonomy" id="419650"/>
    <lineage>
        <taxon>Bacteria</taxon>
        <taxon>Bacillati</taxon>
        <taxon>Actinomycetota</taxon>
        <taxon>Actinomycetes</taxon>
        <taxon>Micrococcales</taxon>
        <taxon>Dermacoccaceae</taxon>
        <taxon>Calidifontibacter</taxon>
    </lineage>
</organism>
<evidence type="ECO:0000313" key="2">
    <source>
        <dbReference type="Proteomes" id="UP000256253"/>
    </source>
</evidence>
<protein>
    <submittedName>
        <fullName evidence="1">Putative sensory transduction regulator</fullName>
    </submittedName>
</protein>
<proteinExistence type="predicted"/>
<reference evidence="1 2" key="1">
    <citation type="submission" date="2018-08" db="EMBL/GenBank/DDBJ databases">
        <title>Sequencing the genomes of 1000 actinobacteria strains.</title>
        <authorList>
            <person name="Klenk H.-P."/>
        </authorList>
    </citation>
    <scope>NUCLEOTIDE SEQUENCE [LARGE SCALE GENOMIC DNA]</scope>
    <source>
        <strain evidence="1 2">DSM 22967</strain>
    </source>
</reference>
<dbReference type="SUPFAM" id="SSF69635">
    <property type="entry name" value="Type III secretory system chaperone-like"/>
    <property type="match status" value="1"/>
</dbReference>
<keyword evidence="2" id="KW-1185">Reference proteome</keyword>